<dbReference type="GeneID" id="81404706"/>
<keyword evidence="3" id="KW-1185">Reference proteome</keyword>
<sequence length="222" mass="23375">MDLQGTPIQPGSRSTKVTTDPRRYQQPREEPSGPITNDSLAAESIRQGGGFSSNRGAQPMGASSDNSTVNNTDTSASKKLDPTSVRGYREDRQKADKFPEEVVGQGNFPGTHSDTSGYAGGSTAAKQQMGLKAGEYSSAASGSGHSQNNAGQTQSAGGFEGGDAKNASFTEELGSSEDPSREAINQMQRHNAGTAHNAGRYDQKGVSAERTVYDHLESEQRA</sequence>
<dbReference type="AlphaFoldDB" id="A0A9W9H0T5"/>
<proteinExistence type="predicted"/>
<comment type="caution">
    <text evidence="2">The sequence shown here is derived from an EMBL/GenBank/DDBJ whole genome shotgun (WGS) entry which is preliminary data.</text>
</comment>
<accession>A0A9W9H0T5</accession>
<name>A0A9W9H0T5_9EURO</name>
<evidence type="ECO:0000256" key="1">
    <source>
        <dbReference type="SAM" id="MobiDB-lite"/>
    </source>
</evidence>
<evidence type="ECO:0000313" key="2">
    <source>
        <dbReference type="EMBL" id="KAJ5135514.1"/>
    </source>
</evidence>
<evidence type="ECO:0000313" key="3">
    <source>
        <dbReference type="Proteomes" id="UP001149079"/>
    </source>
</evidence>
<dbReference type="Proteomes" id="UP001149079">
    <property type="component" value="Unassembled WGS sequence"/>
</dbReference>
<reference evidence="2" key="1">
    <citation type="submission" date="2022-11" db="EMBL/GenBank/DDBJ databases">
        <authorList>
            <person name="Petersen C."/>
        </authorList>
    </citation>
    <scope>NUCLEOTIDE SEQUENCE</scope>
    <source>
        <strain evidence="2">IBT 22155</strain>
    </source>
</reference>
<protein>
    <submittedName>
        <fullName evidence="2">Uncharacterized protein</fullName>
    </submittedName>
</protein>
<feature type="compositionally biased region" description="Basic and acidic residues" evidence="1">
    <location>
        <begin position="19"/>
        <end position="31"/>
    </location>
</feature>
<feature type="compositionally biased region" description="Polar residues" evidence="1">
    <location>
        <begin position="52"/>
        <end position="75"/>
    </location>
</feature>
<dbReference type="RefSeq" id="XP_056522486.1">
    <property type="nucleotide sequence ID" value="XM_056665536.1"/>
</dbReference>
<dbReference type="OrthoDB" id="5383057at2759"/>
<gene>
    <name evidence="2" type="ORF">N7515_004792</name>
</gene>
<reference evidence="2" key="2">
    <citation type="journal article" date="2023" name="IMA Fungus">
        <title>Comparative genomic study of the Penicillium genus elucidates a diverse pangenome and 15 lateral gene transfer events.</title>
        <authorList>
            <person name="Petersen C."/>
            <person name="Sorensen T."/>
            <person name="Nielsen M.R."/>
            <person name="Sondergaard T.E."/>
            <person name="Sorensen J.L."/>
            <person name="Fitzpatrick D.A."/>
            <person name="Frisvad J.C."/>
            <person name="Nielsen K.L."/>
        </authorList>
    </citation>
    <scope>NUCLEOTIDE SEQUENCE</scope>
    <source>
        <strain evidence="2">IBT 22155</strain>
    </source>
</reference>
<feature type="region of interest" description="Disordered" evidence="1">
    <location>
        <begin position="1"/>
        <end position="222"/>
    </location>
</feature>
<feature type="compositionally biased region" description="Low complexity" evidence="1">
    <location>
        <begin position="137"/>
        <end position="152"/>
    </location>
</feature>
<organism evidence="2 3">
    <name type="scientific">Penicillium bovifimosum</name>
    <dbReference type="NCBI Taxonomy" id="126998"/>
    <lineage>
        <taxon>Eukaryota</taxon>
        <taxon>Fungi</taxon>
        <taxon>Dikarya</taxon>
        <taxon>Ascomycota</taxon>
        <taxon>Pezizomycotina</taxon>
        <taxon>Eurotiomycetes</taxon>
        <taxon>Eurotiomycetidae</taxon>
        <taxon>Eurotiales</taxon>
        <taxon>Aspergillaceae</taxon>
        <taxon>Penicillium</taxon>
    </lineage>
</organism>
<dbReference type="EMBL" id="JAPQKL010000004">
    <property type="protein sequence ID" value="KAJ5135514.1"/>
    <property type="molecule type" value="Genomic_DNA"/>
</dbReference>
<feature type="compositionally biased region" description="Basic and acidic residues" evidence="1">
    <location>
        <begin position="211"/>
        <end position="222"/>
    </location>
</feature>
<feature type="compositionally biased region" description="Basic and acidic residues" evidence="1">
    <location>
        <begin position="76"/>
        <end position="100"/>
    </location>
</feature>
<feature type="compositionally biased region" description="Polar residues" evidence="1">
    <location>
        <begin position="1"/>
        <end position="18"/>
    </location>
</feature>